<evidence type="ECO:0000256" key="1">
    <source>
        <dbReference type="SAM" id="Phobius"/>
    </source>
</evidence>
<feature type="transmembrane region" description="Helical" evidence="1">
    <location>
        <begin position="63"/>
        <end position="85"/>
    </location>
</feature>
<dbReference type="Proteomes" id="UP000266677">
    <property type="component" value="Unassembled WGS sequence"/>
</dbReference>
<comment type="caution">
    <text evidence="2">The sequence shown here is derived from an EMBL/GenBank/DDBJ whole genome shotgun (WGS) entry which is preliminary data.</text>
</comment>
<feature type="transmembrane region" description="Helical" evidence="1">
    <location>
        <begin position="29"/>
        <end position="51"/>
    </location>
</feature>
<accession>A0A3A4KQ12</accession>
<dbReference type="EMBL" id="QZFU01000015">
    <property type="protein sequence ID" value="RJO77655.1"/>
    <property type="molecule type" value="Genomic_DNA"/>
</dbReference>
<evidence type="ECO:0000313" key="2">
    <source>
        <dbReference type="EMBL" id="RJO77655.1"/>
    </source>
</evidence>
<evidence type="ECO:0000313" key="3">
    <source>
        <dbReference type="Proteomes" id="UP000266677"/>
    </source>
</evidence>
<protein>
    <submittedName>
        <fullName evidence="2">Uncharacterized protein</fullName>
    </submittedName>
</protein>
<keyword evidence="1" id="KW-0472">Membrane</keyword>
<keyword evidence="1" id="KW-1133">Transmembrane helix</keyword>
<organism evidence="2 3">
    <name type="scientific">Nocardia panacis</name>
    <dbReference type="NCBI Taxonomy" id="2340916"/>
    <lineage>
        <taxon>Bacteria</taxon>
        <taxon>Bacillati</taxon>
        <taxon>Actinomycetota</taxon>
        <taxon>Actinomycetes</taxon>
        <taxon>Mycobacteriales</taxon>
        <taxon>Nocardiaceae</taxon>
        <taxon>Nocardia</taxon>
    </lineage>
</organism>
<keyword evidence="3" id="KW-1185">Reference proteome</keyword>
<name>A0A3A4KQ12_9NOCA</name>
<dbReference type="AlphaFoldDB" id="A0A3A4KQ12"/>
<gene>
    <name evidence="2" type="ORF">D5S18_07940</name>
</gene>
<reference evidence="2 3" key="1">
    <citation type="submission" date="2018-09" db="EMBL/GenBank/DDBJ databases">
        <title>YIM PH21274 draft genome.</title>
        <authorList>
            <person name="Miao C."/>
        </authorList>
    </citation>
    <scope>NUCLEOTIDE SEQUENCE [LARGE SCALE GENOMIC DNA]</scope>
    <source>
        <strain evidence="2 3">YIM PH 21724</strain>
    </source>
</reference>
<proteinExistence type="predicted"/>
<keyword evidence="1" id="KW-0812">Transmembrane</keyword>
<sequence length="92" mass="9683">MIAMPTKVFRIAASLPSEVTAPLAQLLSWLLWGCELILLGTIVACGAKLWMERRQPEIQGRHTSTAIVVTLIAAGICSVALPIAATVVGNAS</sequence>